<dbReference type="RefSeq" id="WP_197080300.1">
    <property type="nucleotide sequence ID" value="NZ_CP009506.1"/>
</dbReference>
<dbReference type="InterPro" id="IPR001173">
    <property type="entry name" value="Glyco_trans_2-like"/>
</dbReference>
<dbReference type="GO" id="GO:0006487">
    <property type="term" value="P:protein N-linked glycosylation"/>
    <property type="evidence" value="ECO:0007669"/>
    <property type="project" value="TreeGrafter"/>
</dbReference>
<keyword evidence="3" id="KW-1003">Cell membrane</keyword>
<dbReference type="NCBIfam" id="TIGR00374">
    <property type="entry name" value="flippase-like domain"/>
    <property type="match status" value="1"/>
</dbReference>
<dbReference type="GO" id="GO:0016757">
    <property type="term" value="F:glycosyltransferase activity"/>
    <property type="evidence" value="ECO:0007669"/>
    <property type="project" value="UniProtKB-KW"/>
</dbReference>
<feature type="transmembrane region" description="Helical" evidence="9">
    <location>
        <begin position="391"/>
        <end position="409"/>
    </location>
</feature>
<evidence type="ECO:0000256" key="1">
    <source>
        <dbReference type="ARBA" id="ARBA00004651"/>
    </source>
</evidence>
<evidence type="ECO:0000256" key="7">
    <source>
        <dbReference type="ARBA" id="ARBA00022989"/>
    </source>
</evidence>
<evidence type="ECO:0000256" key="6">
    <source>
        <dbReference type="ARBA" id="ARBA00022692"/>
    </source>
</evidence>
<evidence type="ECO:0000256" key="5">
    <source>
        <dbReference type="ARBA" id="ARBA00022679"/>
    </source>
</evidence>
<keyword evidence="6 9" id="KW-0812">Transmembrane</keyword>
<evidence type="ECO:0000259" key="10">
    <source>
        <dbReference type="Pfam" id="PF00535"/>
    </source>
</evidence>
<evidence type="ECO:0000256" key="3">
    <source>
        <dbReference type="ARBA" id="ARBA00022475"/>
    </source>
</evidence>
<accession>A0A0E3P8F2</accession>
<dbReference type="GO" id="GO:0005886">
    <property type="term" value="C:plasma membrane"/>
    <property type="evidence" value="ECO:0007669"/>
    <property type="project" value="UniProtKB-SubCell"/>
</dbReference>
<feature type="domain" description="Glycosyltransferase 2-like" evidence="10">
    <location>
        <begin position="35"/>
        <end position="199"/>
    </location>
</feature>
<organism evidence="11 12">
    <name type="scientific">Methanosarcina siciliae T4/M</name>
    <dbReference type="NCBI Taxonomy" id="1434120"/>
    <lineage>
        <taxon>Archaea</taxon>
        <taxon>Methanobacteriati</taxon>
        <taxon>Methanobacteriota</taxon>
        <taxon>Stenosarchaea group</taxon>
        <taxon>Methanomicrobia</taxon>
        <taxon>Methanosarcinales</taxon>
        <taxon>Methanosarcinaceae</taxon>
        <taxon>Methanosarcina</taxon>
    </lineage>
</organism>
<evidence type="ECO:0000313" key="11">
    <source>
        <dbReference type="EMBL" id="AKB30289.1"/>
    </source>
</evidence>
<dbReference type="Pfam" id="PF03706">
    <property type="entry name" value="LPG_synthase_TM"/>
    <property type="match status" value="1"/>
</dbReference>
<dbReference type="CDD" id="cd04188">
    <property type="entry name" value="DPG_synthase"/>
    <property type="match status" value="1"/>
</dbReference>
<dbReference type="OrthoDB" id="351177at2157"/>
<dbReference type="PATRIC" id="fig|1434120.4.peg.4619"/>
<evidence type="ECO:0000256" key="9">
    <source>
        <dbReference type="SAM" id="Phobius"/>
    </source>
</evidence>
<evidence type="ECO:0000313" key="12">
    <source>
        <dbReference type="Proteomes" id="UP000033111"/>
    </source>
</evidence>
<keyword evidence="5" id="KW-0808">Transferase</keyword>
<feature type="transmembrane region" description="Helical" evidence="9">
    <location>
        <begin position="521"/>
        <end position="538"/>
    </location>
</feature>
<proteinExistence type="inferred from homology"/>
<dbReference type="PANTHER" id="PTHR10859">
    <property type="entry name" value="GLYCOSYL TRANSFERASE"/>
    <property type="match status" value="1"/>
</dbReference>
<name>A0A0E3P8F2_9EURY</name>
<dbReference type="InterPro" id="IPR035518">
    <property type="entry name" value="DPG_synthase"/>
</dbReference>
<comment type="similarity">
    <text evidence="2">Belongs to the glycosyltransferase 2 family.</text>
</comment>
<protein>
    <submittedName>
        <fullName evidence="11">Dolichol-P-glucose synthetase</fullName>
    </submittedName>
</protein>
<reference evidence="11 12" key="1">
    <citation type="submission" date="2014-07" db="EMBL/GenBank/DDBJ databases">
        <title>Methanogenic archaea and the global carbon cycle.</title>
        <authorList>
            <person name="Henriksen J.R."/>
            <person name="Luke J."/>
            <person name="Reinhart S."/>
            <person name="Benedict M.N."/>
            <person name="Youngblut N.D."/>
            <person name="Metcalf M.E."/>
            <person name="Whitaker R.J."/>
            <person name="Metcalf W.W."/>
        </authorList>
    </citation>
    <scope>NUCLEOTIDE SEQUENCE [LARGE SCALE GENOMIC DNA]</scope>
    <source>
        <strain evidence="11 12">T4/M</strain>
    </source>
</reference>
<keyword evidence="7 9" id="KW-1133">Transmembrane helix</keyword>
<sequence>MGFIRVYGIRCNIEVSINQDYYHKHSEVVRITSVSVVLPAYNEAARIENTVSITAEALSKITDSFEIIIAEDGSTDGTDRIASKLSEQHSYVKHLHSDERQGRGRALNRAFKAASGDVLCYIDVDLATDMSYLEKLIRAVSTEGYDFATGSRIMPESDAKRPFKREFASRGYNSLVRLFLHSKLYDHQCGFKAFRRDALFELLDEIDNQHWFWDTELLVRAQHQGYRVLEFPVYWRHGGSSKVNFVKDILGMGSEIFRLWWELFFPGLFSGKGKLFLAASLALLILALVATFLGASDVLENIKQVSLSTLVLASLVYCISWPLRGIRFQQILNRLGNHYGLGFLTGSIFISQSANVILPARIGDLSRMYILKKSKDLAFTTSLSSLTIERVFDIIAITSIAALASSGVASRFELAVWMESLIRFSGFAILIFFVGLFSLSFREGRITKRGGKKVSAISSGEPLHKIKEFISAFIHQMSIVAVRPGAFLAVVASSLFIWGMDIFTCYLVLKAFPTAGVDMSSGFTISLIFLAVALGNIAKTFPVTPGAIGTYEVALTAVFGLGGIRPELGFTVAVLDHIIKNSVTLLGGGIALSGLGLRWREILSTSPDTLKGM</sequence>
<feature type="transmembrane region" description="Helical" evidence="9">
    <location>
        <begin position="305"/>
        <end position="323"/>
    </location>
</feature>
<keyword evidence="8 9" id="KW-0472">Membrane</keyword>
<dbReference type="SUPFAM" id="SSF53448">
    <property type="entry name" value="Nucleotide-diphospho-sugar transferases"/>
    <property type="match status" value="1"/>
</dbReference>
<dbReference type="PANTHER" id="PTHR10859:SF105">
    <property type="entry name" value="DOLICHYL-PHOSPHATE BETA-D-MANNOSYLTRANSFERASE"/>
    <property type="match status" value="1"/>
</dbReference>
<dbReference type="Proteomes" id="UP000033111">
    <property type="component" value="Chromosome"/>
</dbReference>
<comment type="subcellular location">
    <subcellularLocation>
        <location evidence="1">Cell membrane</location>
        <topology evidence="1">Multi-pass membrane protein</topology>
    </subcellularLocation>
</comment>
<dbReference type="HOGENOM" id="CLU_474611_0_0_2"/>
<evidence type="ECO:0000256" key="8">
    <source>
        <dbReference type="ARBA" id="ARBA00023136"/>
    </source>
</evidence>
<feature type="transmembrane region" description="Helical" evidence="9">
    <location>
        <begin position="275"/>
        <end position="293"/>
    </location>
</feature>
<dbReference type="KEGG" id="msw:MSSIT_3570"/>
<dbReference type="EMBL" id="CP009506">
    <property type="protein sequence ID" value="AKB30289.1"/>
    <property type="molecule type" value="Genomic_DNA"/>
</dbReference>
<evidence type="ECO:0000256" key="2">
    <source>
        <dbReference type="ARBA" id="ARBA00006739"/>
    </source>
</evidence>
<feature type="transmembrane region" description="Helical" evidence="9">
    <location>
        <begin position="486"/>
        <end position="509"/>
    </location>
</feature>
<evidence type="ECO:0000256" key="4">
    <source>
        <dbReference type="ARBA" id="ARBA00022676"/>
    </source>
</evidence>
<feature type="transmembrane region" description="Helical" evidence="9">
    <location>
        <begin position="421"/>
        <end position="441"/>
    </location>
</feature>
<dbReference type="Gene3D" id="3.90.550.10">
    <property type="entry name" value="Spore Coat Polysaccharide Biosynthesis Protein SpsA, Chain A"/>
    <property type="match status" value="1"/>
</dbReference>
<keyword evidence="12" id="KW-1185">Reference proteome</keyword>
<dbReference type="InterPro" id="IPR022791">
    <property type="entry name" value="L-PG_synthase/AglD"/>
</dbReference>
<dbReference type="FunFam" id="3.90.550.10:FF:000272">
    <property type="entry name" value="Dolichol-P-glucose synthetase"/>
    <property type="match status" value="1"/>
</dbReference>
<keyword evidence="4" id="KW-0328">Glycosyltransferase</keyword>
<dbReference type="GeneID" id="24862502"/>
<gene>
    <name evidence="11" type="ORF">MSSIT_3570</name>
</gene>
<dbReference type="InterPro" id="IPR029044">
    <property type="entry name" value="Nucleotide-diphossugar_trans"/>
</dbReference>
<dbReference type="Pfam" id="PF00535">
    <property type="entry name" value="Glycos_transf_2"/>
    <property type="match status" value="1"/>
</dbReference>
<dbReference type="AlphaFoldDB" id="A0A0E3P8F2"/>